<dbReference type="AlphaFoldDB" id="A0A3G2R6K1"/>
<dbReference type="SMART" id="SM00062">
    <property type="entry name" value="PBPb"/>
    <property type="match status" value="1"/>
</dbReference>
<evidence type="ECO:0000313" key="4">
    <source>
        <dbReference type="EMBL" id="AYO31039.1"/>
    </source>
</evidence>
<proteinExistence type="inferred from homology"/>
<feature type="domain" description="Solute-binding protein family 3/N-terminal" evidence="3">
    <location>
        <begin position="40"/>
        <end position="249"/>
    </location>
</feature>
<reference evidence="4 5" key="1">
    <citation type="submission" date="2018-10" db="EMBL/GenBank/DDBJ databases">
        <authorList>
            <person name="Zhang X."/>
        </authorList>
    </citation>
    <scope>NUCLEOTIDE SEQUENCE [LARGE SCALE GENOMIC DNA]</scope>
    <source>
        <strain evidence="4 5">SK-G1</strain>
    </source>
</reference>
<dbReference type="SUPFAM" id="SSF53850">
    <property type="entry name" value="Periplasmic binding protein-like II"/>
    <property type="match status" value="1"/>
</dbReference>
<dbReference type="Gene3D" id="3.40.190.10">
    <property type="entry name" value="Periplasmic binding protein-like II"/>
    <property type="match status" value="2"/>
</dbReference>
<keyword evidence="2" id="KW-0732">Signal</keyword>
<dbReference type="InterPro" id="IPR015168">
    <property type="entry name" value="SsuA/THI5"/>
</dbReference>
<sequence>MKKLFVLLLIFLLFGLSGCTNATNVTEKNAAPQPASGSEVVKIGILPDVDSVPFIAADVKGYFNKEGVKVELVSFKNPVERDAALQGGAIDGEVGDILAAAFAVQNGLDVKITSITNGKYDILAAPNSGITDVSGLKGKKVALSKNTIIEYVVDRMLSQKGFSDGEIEKVVVAQMPVRLEMLKSGKVDAACLPEPLSTLAVKSGARVLLSTKDTALAPGIMLFTVKAINNKEDSIKKVYKAYEKVTSDINANPENFRDVLATAHFPEEVAGTFEFPHYTGLSVPTDSDIKQVLDWMKAKEMLKKQLTYEDLVDDTFIKNNCNLKGTERNG</sequence>
<dbReference type="RefSeq" id="WP_122014978.1">
    <property type="nucleotide sequence ID" value="NZ_CP033169.1"/>
</dbReference>
<gene>
    <name evidence="4" type="ORF">D2962_10865</name>
</gene>
<keyword evidence="5" id="KW-1185">Reference proteome</keyword>
<dbReference type="PROSITE" id="PS51257">
    <property type="entry name" value="PROKAR_LIPOPROTEIN"/>
    <property type="match status" value="1"/>
</dbReference>
<name>A0A3G2R6K1_9FIRM</name>
<feature type="chain" id="PRO_5018198530" evidence="2">
    <location>
        <begin position="23"/>
        <end position="330"/>
    </location>
</feature>
<evidence type="ECO:0000259" key="3">
    <source>
        <dbReference type="SMART" id="SM00062"/>
    </source>
</evidence>
<evidence type="ECO:0000313" key="5">
    <source>
        <dbReference type="Proteomes" id="UP000280960"/>
    </source>
</evidence>
<dbReference type="KEGG" id="bacg:D2962_10865"/>
<protein>
    <submittedName>
        <fullName evidence="4">ABC transporter substrate-binding protein</fullName>
    </submittedName>
</protein>
<dbReference type="Pfam" id="PF09084">
    <property type="entry name" value="NMT1"/>
    <property type="match status" value="1"/>
</dbReference>
<dbReference type="Proteomes" id="UP000280960">
    <property type="component" value="Chromosome"/>
</dbReference>
<dbReference type="InterPro" id="IPR001638">
    <property type="entry name" value="Solute-binding_3/MltF_N"/>
</dbReference>
<evidence type="ECO:0000256" key="1">
    <source>
        <dbReference type="ARBA" id="ARBA00010742"/>
    </source>
</evidence>
<accession>A0A3G2R6K1</accession>
<organism evidence="4 5">
    <name type="scientific">Biomaibacter acetigenes</name>
    <dbReference type="NCBI Taxonomy" id="2316383"/>
    <lineage>
        <taxon>Bacteria</taxon>
        <taxon>Bacillati</taxon>
        <taxon>Bacillota</taxon>
        <taxon>Clostridia</taxon>
        <taxon>Thermosediminibacterales</taxon>
        <taxon>Tepidanaerobacteraceae</taxon>
        <taxon>Biomaibacter</taxon>
    </lineage>
</organism>
<comment type="similarity">
    <text evidence="1">Belongs to the bacterial solute-binding protein SsuA/TauA family.</text>
</comment>
<evidence type="ECO:0000256" key="2">
    <source>
        <dbReference type="SAM" id="SignalP"/>
    </source>
</evidence>
<dbReference type="EMBL" id="CP033169">
    <property type="protein sequence ID" value="AYO31039.1"/>
    <property type="molecule type" value="Genomic_DNA"/>
</dbReference>
<dbReference type="PANTHER" id="PTHR30024">
    <property type="entry name" value="ALIPHATIC SULFONATES-BINDING PROTEIN-RELATED"/>
    <property type="match status" value="1"/>
</dbReference>
<feature type="signal peptide" evidence="2">
    <location>
        <begin position="1"/>
        <end position="22"/>
    </location>
</feature>